<dbReference type="InterPro" id="IPR002347">
    <property type="entry name" value="SDR_fam"/>
</dbReference>
<name>R4Z655_9ACTN</name>
<dbReference type="CDD" id="cd05233">
    <property type="entry name" value="SDR_c"/>
    <property type="match status" value="1"/>
</dbReference>
<dbReference type="InterPro" id="IPR036291">
    <property type="entry name" value="NAD(P)-bd_dom_sf"/>
</dbReference>
<dbReference type="eggNOG" id="COG1028">
    <property type="taxonomic scope" value="Bacteria"/>
</dbReference>
<sequence length="270" mass="28440">MGMLDGKRALVTGVGPGLGTEVALALAREGADVALVARSERVTPEVAAQIEAMGRRAPVIVANIADGEDVARMVSEVGEVFDGRVDILINSAFRSGDFTTFADADLDKWRKITEVNLWGGLAVTQKMLPLLDAAVDEFDDARIVMVNTMSIQHIQSGSGAYVASKGGLAGATQVMARELGPRGIRVNSVHPGYIYGDSVRIYFEMQAEARGEGITPEDVYAEVASETALGYLPTPVEIAGTVVFLASPMARPITGAAIPVNCGHWIPGLA</sequence>
<evidence type="ECO:0000256" key="1">
    <source>
        <dbReference type="ARBA" id="ARBA00006484"/>
    </source>
</evidence>
<keyword evidence="4" id="KW-1185">Reference proteome</keyword>
<gene>
    <name evidence="3" type="ORF">BN381_350102</name>
</gene>
<dbReference type="PRINTS" id="PR00081">
    <property type="entry name" value="GDHRDH"/>
</dbReference>
<dbReference type="SUPFAM" id="SSF51735">
    <property type="entry name" value="NAD(P)-binding Rossmann-fold domains"/>
    <property type="match status" value="1"/>
</dbReference>
<dbReference type="HOGENOM" id="CLU_010194_1_2_11"/>
<comment type="similarity">
    <text evidence="1">Belongs to the short-chain dehydrogenases/reductases (SDR) family.</text>
</comment>
<dbReference type="PANTHER" id="PTHR42879">
    <property type="entry name" value="3-OXOACYL-(ACYL-CARRIER-PROTEIN) REDUCTASE"/>
    <property type="match status" value="1"/>
</dbReference>
<organism evidence="3 4">
    <name type="scientific">Candidatus Neomicrothrix parvicella RN1</name>
    <dbReference type="NCBI Taxonomy" id="1229780"/>
    <lineage>
        <taxon>Bacteria</taxon>
        <taxon>Bacillati</taxon>
        <taxon>Actinomycetota</taxon>
        <taxon>Acidimicrobiia</taxon>
        <taxon>Acidimicrobiales</taxon>
        <taxon>Microthrixaceae</taxon>
        <taxon>Candidatus Neomicrothrix</taxon>
    </lineage>
</organism>
<comment type="caution">
    <text evidence="3">The sequence shown here is derived from an EMBL/GenBank/DDBJ whole genome shotgun (WGS) entry which is preliminary data.</text>
</comment>
<dbReference type="OrthoDB" id="9803333at2"/>
<accession>R4Z655</accession>
<dbReference type="AlphaFoldDB" id="R4Z655"/>
<dbReference type="Proteomes" id="UP000018291">
    <property type="component" value="Unassembled WGS sequence"/>
</dbReference>
<protein>
    <submittedName>
        <fullName evidence="3">Putative 3-oxoacyl-(Acyl-carrier-protein) reductase</fullName>
    </submittedName>
</protein>
<dbReference type="STRING" id="1229780.BN381_350102"/>
<dbReference type="FunFam" id="3.40.50.720:FF:000084">
    <property type="entry name" value="Short-chain dehydrogenase reductase"/>
    <property type="match status" value="1"/>
</dbReference>
<dbReference type="PANTHER" id="PTHR42879:SF2">
    <property type="entry name" value="3-OXOACYL-[ACYL-CARRIER-PROTEIN] REDUCTASE FABG"/>
    <property type="match status" value="1"/>
</dbReference>
<dbReference type="Gene3D" id="3.40.50.720">
    <property type="entry name" value="NAD(P)-binding Rossmann-like Domain"/>
    <property type="match status" value="1"/>
</dbReference>
<dbReference type="InterPro" id="IPR050259">
    <property type="entry name" value="SDR"/>
</dbReference>
<proteinExistence type="inferred from homology"/>
<evidence type="ECO:0000313" key="3">
    <source>
        <dbReference type="EMBL" id="CCM64242.1"/>
    </source>
</evidence>
<reference evidence="3 4" key="1">
    <citation type="journal article" date="2013" name="ISME J.">
        <title>Metabolic model for the filamentous 'Candidatus Microthrix parvicella' based on genomic and metagenomic analyses.</title>
        <authorList>
            <person name="Jon McIlroy S."/>
            <person name="Kristiansen R."/>
            <person name="Albertsen M."/>
            <person name="Michael Karst S."/>
            <person name="Rossetti S."/>
            <person name="Lund Nielsen J."/>
            <person name="Tandoi V."/>
            <person name="James Seviour R."/>
            <person name="Nielsen P.H."/>
        </authorList>
    </citation>
    <scope>NUCLEOTIDE SEQUENCE [LARGE SCALE GENOMIC DNA]</scope>
    <source>
        <strain evidence="3 4">RN1</strain>
    </source>
</reference>
<dbReference type="EMBL" id="CANL01000029">
    <property type="protein sequence ID" value="CCM64242.1"/>
    <property type="molecule type" value="Genomic_DNA"/>
</dbReference>
<dbReference type="RefSeq" id="WP_012228013.1">
    <property type="nucleotide sequence ID" value="NZ_HG422565.1"/>
</dbReference>
<keyword evidence="2" id="KW-0560">Oxidoreductase</keyword>
<dbReference type="NCBIfam" id="NF005909">
    <property type="entry name" value="PRK07890.1"/>
    <property type="match status" value="1"/>
</dbReference>
<evidence type="ECO:0000256" key="2">
    <source>
        <dbReference type="ARBA" id="ARBA00023002"/>
    </source>
</evidence>
<evidence type="ECO:0000313" key="4">
    <source>
        <dbReference type="Proteomes" id="UP000018291"/>
    </source>
</evidence>
<dbReference type="Pfam" id="PF13561">
    <property type="entry name" value="adh_short_C2"/>
    <property type="match status" value="1"/>
</dbReference>
<dbReference type="GO" id="GO:0016491">
    <property type="term" value="F:oxidoreductase activity"/>
    <property type="evidence" value="ECO:0007669"/>
    <property type="project" value="UniProtKB-KW"/>
</dbReference>